<name>A0A5S4EID2_9PROT</name>
<dbReference type="RefSeq" id="WP_171047440.1">
    <property type="nucleotide sequence ID" value="NZ_SWAD01000124.1"/>
</dbReference>
<keyword evidence="2" id="KW-1185">Reference proteome</keyword>
<evidence type="ECO:0000313" key="1">
    <source>
        <dbReference type="EMBL" id="TMQ75076.1"/>
    </source>
</evidence>
<comment type="caution">
    <text evidence="1">The sequence shown here is derived from an EMBL/GenBank/DDBJ whole genome shotgun (WGS) entry which is preliminary data.</text>
</comment>
<dbReference type="GO" id="GO:0008168">
    <property type="term" value="F:methyltransferase activity"/>
    <property type="evidence" value="ECO:0007669"/>
    <property type="project" value="UniProtKB-KW"/>
</dbReference>
<dbReference type="Proteomes" id="UP000306324">
    <property type="component" value="Unassembled WGS sequence"/>
</dbReference>
<keyword evidence="1" id="KW-0808">Transferase</keyword>
<organism evidence="1 2">
    <name type="scientific">Candidatus Accumulibacter phosphatis</name>
    <dbReference type="NCBI Taxonomy" id="327160"/>
    <lineage>
        <taxon>Bacteria</taxon>
        <taxon>Pseudomonadati</taxon>
        <taxon>Pseudomonadota</taxon>
        <taxon>Betaproteobacteria</taxon>
        <taxon>Candidatus Accumulibacter</taxon>
    </lineage>
</organism>
<dbReference type="GO" id="GO:0032259">
    <property type="term" value="P:methylation"/>
    <property type="evidence" value="ECO:0007669"/>
    <property type="project" value="UniProtKB-KW"/>
</dbReference>
<accession>A0A5S4EID2</accession>
<protein>
    <submittedName>
        <fullName evidence="1">Thiopurine S-methyltransferase</fullName>
    </submittedName>
</protein>
<gene>
    <name evidence="1" type="ORF">ACCUM_2025</name>
</gene>
<reference evidence="1 2" key="1">
    <citation type="submission" date="2019-04" db="EMBL/GenBank/DDBJ databases">
        <title>A novel phosphate-accumulating bacterium identified in bioreactor for phosphate removal from wastewater.</title>
        <authorList>
            <person name="Kotlyarov R.Y."/>
            <person name="Beletsky A.V."/>
            <person name="Kallistova A.Y."/>
            <person name="Dorofeev A.G."/>
            <person name="Nikolaev Y.Y."/>
            <person name="Pimenov N.V."/>
            <person name="Ravin N.V."/>
            <person name="Mardanov A.V."/>
        </authorList>
    </citation>
    <scope>NUCLEOTIDE SEQUENCE [LARGE SCALE GENOMIC DNA]</scope>
    <source>
        <strain evidence="1 2">Bin19</strain>
    </source>
</reference>
<dbReference type="AlphaFoldDB" id="A0A5S4EID2"/>
<evidence type="ECO:0000313" key="2">
    <source>
        <dbReference type="Proteomes" id="UP000306324"/>
    </source>
</evidence>
<sequence>MARTPFPIFSDGVARHDRDHYKVTLLSSDEIPGSFKGKNPTKESVWGLA</sequence>
<keyword evidence="1" id="KW-0489">Methyltransferase</keyword>
<proteinExistence type="predicted"/>
<dbReference type="EMBL" id="SWAD01000124">
    <property type="protein sequence ID" value="TMQ75076.1"/>
    <property type="molecule type" value="Genomic_DNA"/>
</dbReference>